<dbReference type="VEuPathDB" id="FungiDB:P168DRAFT_305753"/>
<dbReference type="PANTHER" id="PTHR13887">
    <property type="entry name" value="GLUTATHIONE S-TRANSFERASE KAPPA"/>
    <property type="match status" value="1"/>
</dbReference>
<dbReference type="OrthoDB" id="1930760at2759"/>
<dbReference type="PANTHER" id="PTHR13887:SF41">
    <property type="entry name" value="THIOREDOXIN SUPERFAMILY PROTEIN"/>
    <property type="match status" value="1"/>
</dbReference>
<dbReference type="RefSeq" id="XP_024691038.1">
    <property type="nucleotide sequence ID" value="XM_024838963.1"/>
</dbReference>
<sequence>MINFNISIVSDAVCPWCYIGLRRLTSAITSYKATHPASKFTLTWHAFYLNPTAPAYPGFPKTEHYSAKFGADRTEAIFARLAAVGKNEGINFRFGGRTGKTRDAHRLVWYAGGLEGTSSATAHVVEGKADGEIGGLQTRVVEKLFKAYFEEEKNITDRGILVEAAAAAGLDTAAVEKFLAGEEGGQEVDAEAEKARGQLVSGVPFFTIQDRYVVEGAEEPAAFLEIFDKVAAEL</sequence>
<gene>
    <name evidence="2" type="ORF">P168DRAFT_305753</name>
</gene>
<dbReference type="GeneID" id="36546487"/>
<feature type="domain" description="DSBA-like thioredoxin" evidence="1">
    <location>
        <begin position="6"/>
        <end position="225"/>
    </location>
</feature>
<organism evidence="2 3">
    <name type="scientific">Aspergillus campestris (strain IBT 28561)</name>
    <dbReference type="NCBI Taxonomy" id="1392248"/>
    <lineage>
        <taxon>Eukaryota</taxon>
        <taxon>Fungi</taxon>
        <taxon>Dikarya</taxon>
        <taxon>Ascomycota</taxon>
        <taxon>Pezizomycotina</taxon>
        <taxon>Eurotiomycetes</taxon>
        <taxon>Eurotiomycetidae</taxon>
        <taxon>Eurotiales</taxon>
        <taxon>Aspergillaceae</taxon>
        <taxon>Aspergillus</taxon>
        <taxon>Aspergillus subgen. Circumdati</taxon>
    </lineage>
</organism>
<dbReference type="Proteomes" id="UP000234254">
    <property type="component" value="Unassembled WGS sequence"/>
</dbReference>
<accession>A0A2I1CXV0</accession>
<dbReference type="Gene3D" id="3.40.30.10">
    <property type="entry name" value="Glutaredoxin"/>
    <property type="match status" value="1"/>
</dbReference>
<evidence type="ECO:0000313" key="3">
    <source>
        <dbReference type="Proteomes" id="UP000234254"/>
    </source>
</evidence>
<dbReference type="EMBL" id="MSFM01000009">
    <property type="protein sequence ID" value="PKY02444.1"/>
    <property type="molecule type" value="Genomic_DNA"/>
</dbReference>
<proteinExistence type="predicted"/>
<evidence type="ECO:0000313" key="2">
    <source>
        <dbReference type="EMBL" id="PKY02444.1"/>
    </source>
</evidence>
<dbReference type="AlphaFoldDB" id="A0A2I1CXV0"/>
<dbReference type="Pfam" id="PF01323">
    <property type="entry name" value="DSBA"/>
    <property type="match status" value="1"/>
</dbReference>
<comment type="caution">
    <text evidence="2">The sequence shown here is derived from an EMBL/GenBank/DDBJ whole genome shotgun (WGS) entry which is preliminary data.</text>
</comment>
<keyword evidence="3" id="KW-1185">Reference proteome</keyword>
<protein>
    <submittedName>
        <fullName evidence="2">Thioredoxin-like protein</fullName>
    </submittedName>
</protein>
<dbReference type="SUPFAM" id="SSF52833">
    <property type="entry name" value="Thioredoxin-like"/>
    <property type="match status" value="1"/>
</dbReference>
<dbReference type="InterPro" id="IPR001853">
    <property type="entry name" value="DSBA-like_thioredoxin_dom"/>
</dbReference>
<evidence type="ECO:0000259" key="1">
    <source>
        <dbReference type="Pfam" id="PF01323"/>
    </source>
</evidence>
<name>A0A2I1CXV0_ASPC2</name>
<dbReference type="CDD" id="cd03024">
    <property type="entry name" value="DsbA_FrnE"/>
    <property type="match status" value="1"/>
</dbReference>
<reference evidence="2" key="1">
    <citation type="submission" date="2016-12" db="EMBL/GenBank/DDBJ databases">
        <title>The genomes of Aspergillus section Nigri reveals drivers in fungal speciation.</title>
        <authorList>
            <consortium name="DOE Joint Genome Institute"/>
            <person name="Vesth T.C."/>
            <person name="Nybo J."/>
            <person name="Theobald S."/>
            <person name="Brandl J."/>
            <person name="Frisvad J.C."/>
            <person name="Nielsen K.F."/>
            <person name="Lyhne E.K."/>
            <person name="Kogle M.E."/>
            <person name="Kuo A."/>
            <person name="Riley R."/>
            <person name="Clum A."/>
            <person name="Nolan M."/>
            <person name="Lipzen A."/>
            <person name="Salamov A."/>
            <person name="Henrissat B."/>
            <person name="Wiebenga A."/>
            <person name="De vries R.P."/>
            <person name="Grigoriev I.V."/>
            <person name="Mortensen U.H."/>
            <person name="Andersen M.R."/>
            <person name="Baker S.E."/>
        </authorList>
    </citation>
    <scope>NUCLEOTIDE SEQUENCE</scope>
    <source>
        <strain evidence="2">IBT 28561</strain>
    </source>
</reference>
<dbReference type="GO" id="GO:0016491">
    <property type="term" value="F:oxidoreductase activity"/>
    <property type="evidence" value="ECO:0007669"/>
    <property type="project" value="InterPro"/>
</dbReference>
<dbReference type="InterPro" id="IPR036249">
    <property type="entry name" value="Thioredoxin-like_sf"/>
</dbReference>